<organism evidence="3 4">
    <name type="scientific">Effrenium voratum</name>
    <dbReference type="NCBI Taxonomy" id="2562239"/>
    <lineage>
        <taxon>Eukaryota</taxon>
        <taxon>Sar</taxon>
        <taxon>Alveolata</taxon>
        <taxon>Dinophyceae</taxon>
        <taxon>Suessiales</taxon>
        <taxon>Symbiodiniaceae</taxon>
        <taxon>Effrenium</taxon>
    </lineage>
</organism>
<dbReference type="InterPro" id="IPR000595">
    <property type="entry name" value="cNMP-bd_dom"/>
</dbReference>
<dbReference type="AlphaFoldDB" id="A0AA36I0R1"/>
<dbReference type="Pfam" id="PF00027">
    <property type="entry name" value="cNMP_binding"/>
    <property type="match status" value="1"/>
</dbReference>
<keyword evidence="1" id="KW-0813">Transport</keyword>
<evidence type="ECO:0000256" key="1">
    <source>
        <dbReference type="ARBA" id="ARBA00023286"/>
    </source>
</evidence>
<keyword evidence="4" id="KW-1185">Reference proteome</keyword>
<accession>A0AA36I0R1</accession>
<gene>
    <name evidence="3" type="ORF">EVOR1521_LOCUS6832</name>
</gene>
<dbReference type="GO" id="GO:0005221">
    <property type="term" value="F:intracellularly cyclic nucleotide-activated monoatomic cation channel activity"/>
    <property type="evidence" value="ECO:0007669"/>
    <property type="project" value="InterPro"/>
</dbReference>
<evidence type="ECO:0000313" key="4">
    <source>
        <dbReference type="Proteomes" id="UP001178507"/>
    </source>
</evidence>
<dbReference type="Gene3D" id="2.60.120.10">
    <property type="entry name" value="Jelly Rolls"/>
    <property type="match status" value="1"/>
</dbReference>
<protein>
    <recommendedName>
        <fullName evidence="2">Cyclic nucleotide-binding domain-containing protein</fullName>
    </recommendedName>
</protein>
<proteinExistence type="predicted"/>
<dbReference type="InterPro" id="IPR050866">
    <property type="entry name" value="CNG_cation_channel"/>
</dbReference>
<comment type="caution">
    <text evidence="3">The sequence shown here is derived from an EMBL/GenBank/DDBJ whole genome shotgun (WGS) entry which is preliminary data.</text>
</comment>
<reference evidence="3" key="1">
    <citation type="submission" date="2023-08" db="EMBL/GenBank/DDBJ databases">
        <authorList>
            <person name="Chen Y."/>
            <person name="Shah S."/>
            <person name="Dougan E. K."/>
            <person name="Thang M."/>
            <person name="Chan C."/>
        </authorList>
    </citation>
    <scope>NUCLEOTIDE SEQUENCE</scope>
</reference>
<sequence>MKHLLEETPSKWFLDDQKYCRREVLEENVIDEEMLKRIDFFRNFGPTFLDELLSTPESIRKVLVMPGTVLLREGASGDSMMVISKGRVAASVNGRVVKHLGEGSYFGELVFLGASLVRSVTVTATTFCDVRIIYHRSFQRIADKYPEVQATLNKFDLAQCDLRLNAKAASKLGKALAEALAQVFQPLGGDGCLFVAFIGEQGAPLLDRMALDEVNQHIFCGTGPCPSAQQRRRPLNMLDAPLPKPWMWLNGCHETKKTVLAQAPAALQVGGLLRLCGTGPRWEGRQINAKIADIRKSDDTVKVEYLIGGFKRFPRTKLEELIVKRPSHSHSIKDFQAGQHLVLHGFGPMDSNVAVVVDIQESDETVRVRYINGEFKRFSVPELELTMSEQAPASWEKWSVGQHIYLSGSGKWWTGSCFAASIVDIRHSDSTIKVQYTSGGFKRFPMAEFKQLVTEQRLPERLVERRHARAQRA</sequence>
<dbReference type="GO" id="GO:0044877">
    <property type="term" value="F:protein-containing complex binding"/>
    <property type="evidence" value="ECO:0007669"/>
    <property type="project" value="TreeGrafter"/>
</dbReference>
<evidence type="ECO:0000259" key="2">
    <source>
        <dbReference type="PROSITE" id="PS50042"/>
    </source>
</evidence>
<keyword evidence="1" id="KW-1071">Ligand-gated ion channel</keyword>
<name>A0AA36I0R1_9DINO</name>
<dbReference type="CDD" id="cd00038">
    <property type="entry name" value="CAP_ED"/>
    <property type="match status" value="1"/>
</dbReference>
<feature type="domain" description="Cyclic nucleotide-binding" evidence="2">
    <location>
        <begin position="40"/>
        <end position="141"/>
    </location>
</feature>
<dbReference type="EMBL" id="CAUJNA010000524">
    <property type="protein sequence ID" value="CAJ1378235.1"/>
    <property type="molecule type" value="Genomic_DNA"/>
</dbReference>
<keyword evidence="1" id="KW-0407">Ion channel</keyword>
<dbReference type="InterPro" id="IPR018490">
    <property type="entry name" value="cNMP-bd_dom_sf"/>
</dbReference>
<dbReference type="PROSITE" id="PS50042">
    <property type="entry name" value="CNMP_BINDING_3"/>
    <property type="match status" value="1"/>
</dbReference>
<evidence type="ECO:0000313" key="3">
    <source>
        <dbReference type="EMBL" id="CAJ1378235.1"/>
    </source>
</evidence>
<dbReference type="Proteomes" id="UP001178507">
    <property type="component" value="Unassembled WGS sequence"/>
</dbReference>
<dbReference type="SMART" id="SM00100">
    <property type="entry name" value="cNMP"/>
    <property type="match status" value="1"/>
</dbReference>
<dbReference type="PANTHER" id="PTHR45638">
    <property type="entry name" value="CYCLIC NUCLEOTIDE-GATED CATION CHANNEL SUBUNIT A"/>
    <property type="match status" value="1"/>
</dbReference>
<dbReference type="SUPFAM" id="SSF51206">
    <property type="entry name" value="cAMP-binding domain-like"/>
    <property type="match status" value="1"/>
</dbReference>
<dbReference type="PANTHER" id="PTHR45638:SF11">
    <property type="entry name" value="CYCLIC NUCLEOTIDE-GATED CATION CHANNEL SUBUNIT A"/>
    <property type="match status" value="1"/>
</dbReference>
<dbReference type="InterPro" id="IPR014710">
    <property type="entry name" value="RmlC-like_jellyroll"/>
</dbReference>
<keyword evidence="1" id="KW-0406">Ion transport</keyword>